<dbReference type="STRING" id="1604334.SAMN05421546_0518"/>
<reference evidence="3" key="1">
    <citation type="submission" date="2017-01" db="EMBL/GenBank/DDBJ databases">
        <authorList>
            <person name="Varghese N."/>
            <person name="Submissions S."/>
        </authorList>
    </citation>
    <scope>NUCLEOTIDE SEQUENCE [LARGE SCALE GENOMIC DNA]</scope>
    <source>
        <strain evidence="3">UM1</strain>
    </source>
</reference>
<sequence length="117" mass="12574">MSAASGINFVAIAHALRKDDVDAAIQLGLLDWGGDAASLVDVLGEADIALLHRVHHERLTALAARDRYRARNARLERWQAERRQRQAESVTTDNKGSPALTGAAAAALARALAKAKR</sequence>
<accession>A0A1N6P7Y3</accession>
<gene>
    <name evidence="2" type="ORF">SAMN05421546_0518</name>
</gene>
<dbReference type="RefSeq" id="WP_076584951.1">
    <property type="nucleotide sequence ID" value="NZ_FTLW01000001.1"/>
</dbReference>
<dbReference type="AlphaFoldDB" id="A0A1N6P7Y3"/>
<dbReference type="EMBL" id="FTLW01000001">
    <property type="protein sequence ID" value="SIQ00377.1"/>
    <property type="molecule type" value="Genomic_DNA"/>
</dbReference>
<evidence type="ECO:0000313" key="2">
    <source>
        <dbReference type="EMBL" id="SIQ00377.1"/>
    </source>
</evidence>
<keyword evidence="3" id="KW-1185">Reference proteome</keyword>
<evidence type="ECO:0000313" key="3">
    <source>
        <dbReference type="Proteomes" id="UP000241788"/>
    </source>
</evidence>
<protein>
    <submittedName>
        <fullName evidence="2">Uncharacterized protein</fullName>
    </submittedName>
</protein>
<feature type="region of interest" description="Disordered" evidence="1">
    <location>
        <begin position="79"/>
        <end position="98"/>
    </location>
</feature>
<organism evidence="2 3">
    <name type="scientific">Solilutibacter tolerans</name>
    <dbReference type="NCBI Taxonomy" id="1604334"/>
    <lineage>
        <taxon>Bacteria</taxon>
        <taxon>Pseudomonadati</taxon>
        <taxon>Pseudomonadota</taxon>
        <taxon>Gammaproteobacteria</taxon>
        <taxon>Lysobacterales</taxon>
        <taxon>Lysobacteraceae</taxon>
        <taxon>Solilutibacter</taxon>
    </lineage>
</organism>
<evidence type="ECO:0000256" key="1">
    <source>
        <dbReference type="SAM" id="MobiDB-lite"/>
    </source>
</evidence>
<proteinExistence type="predicted"/>
<name>A0A1N6P7Y3_9GAMM</name>
<dbReference type="Proteomes" id="UP000241788">
    <property type="component" value="Unassembled WGS sequence"/>
</dbReference>